<evidence type="ECO:0000313" key="1">
    <source>
        <dbReference type="EnsemblMetazoa" id="MESCA010703-PA"/>
    </source>
</evidence>
<accession>T1H384</accession>
<dbReference type="EMBL" id="CAQQ02113551">
    <property type="status" value="NOT_ANNOTATED_CDS"/>
    <property type="molecule type" value="Genomic_DNA"/>
</dbReference>
<dbReference type="GO" id="GO:0005549">
    <property type="term" value="F:odorant binding"/>
    <property type="evidence" value="ECO:0007669"/>
    <property type="project" value="InterPro"/>
</dbReference>
<reference evidence="2" key="1">
    <citation type="submission" date="2013-02" db="EMBL/GenBank/DDBJ databases">
        <authorList>
            <person name="Hughes D."/>
        </authorList>
    </citation>
    <scope>NUCLEOTIDE SEQUENCE</scope>
    <source>
        <strain>Durham</strain>
        <strain evidence="2">NC isolate 2 -- Noor lab</strain>
    </source>
</reference>
<dbReference type="Proteomes" id="UP000015102">
    <property type="component" value="Unassembled WGS sequence"/>
</dbReference>
<reference evidence="1" key="2">
    <citation type="submission" date="2015-06" db="UniProtKB">
        <authorList>
            <consortium name="EnsemblMetazoa"/>
        </authorList>
    </citation>
    <scope>IDENTIFICATION</scope>
</reference>
<dbReference type="EnsemblMetazoa" id="MESCA010703-RA">
    <property type="protein sequence ID" value="MESCA010703-PA"/>
    <property type="gene ID" value="MESCA010703"/>
</dbReference>
<sequence length="138" mass="15882">LVVLTDEWSQCCNDRFLRDWVWIKVRQGREICQKRYPDNIICFDTCLMELFKVLDRRYGFSREIINAIIGKGVVLGDENDWKKNVTNTFLSDCANEIGLKVGPSAECNPDARNLANCYWKKMFDACPVRLGGGTCSFK</sequence>
<name>T1H384_MEGSC</name>
<dbReference type="HOGENOM" id="CLU_1847400_0_0_1"/>
<dbReference type="InterPro" id="IPR036728">
    <property type="entry name" value="PBP_GOBP_sf"/>
</dbReference>
<dbReference type="SUPFAM" id="SSF47565">
    <property type="entry name" value="Insect pheromone/odorant-binding proteins"/>
    <property type="match status" value="1"/>
</dbReference>
<keyword evidence="2" id="KW-1185">Reference proteome</keyword>
<evidence type="ECO:0000313" key="2">
    <source>
        <dbReference type="Proteomes" id="UP000015102"/>
    </source>
</evidence>
<dbReference type="AlphaFoldDB" id="T1H384"/>
<protein>
    <submittedName>
        <fullName evidence="1">Uncharacterized protein</fullName>
    </submittedName>
</protein>
<organism evidence="1 2">
    <name type="scientific">Megaselia scalaris</name>
    <name type="common">Humpbacked fly</name>
    <name type="synonym">Phora scalaris</name>
    <dbReference type="NCBI Taxonomy" id="36166"/>
    <lineage>
        <taxon>Eukaryota</taxon>
        <taxon>Metazoa</taxon>
        <taxon>Ecdysozoa</taxon>
        <taxon>Arthropoda</taxon>
        <taxon>Hexapoda</taxon>
        <taxon>Insecta</taxon>
        <taxon>Pterygota</taxon>
        <taxon>Neoptera</taxon>
        <taxon>Endopterygota</taxon>
        <taxon>Diptera</taxon>
        <taxon>Brachycera</taxon>
        <taxon>Muscomorpha</taxon>
        <taxon>Platypezoidea</taxon>
        <taxon>Phoridae</taxon>
        <taxon>Megaseliini</taxon>
        <taxon>Megaselia</taxon>
    </lineage>
</organism>
<proteinExistence type="predicted"/>